<evidence type="ECO:0000313" key="1">
    <source>
        <dbReference type="EMBL" id="ESO08667.1"/>
    </source>
</evidence>
<organism evidence="2 3">
    <name type="scientific">Helobdella robusta</name>
    <name type="common">Californian leech</name>
    <dbReference type="NCBI Taxonomy" id="6412"/>
    <lineage>
        <taxon>Eukaryota</taxon>
        <taxon>Metazoa</taxon>
        <taxon>Spiralia</taxon>
        <taxon>Lophotrochozoa</taxon>
        <taxon>Annelida</taxon>
        <taxon>Clitellata</taxon>
        <taxon>Hirudinea</taxon>
        <taxon>Rhynchobdellida</taxon>
        <taxon>Glossiphoniidae</taxon>
        <taxon>Helobdella</taxon>
    </lineage>
</organism>
<protein>
    <submittedName>
        <fullName evidence="1 2">Uncharacterized protein</fullName>
    </submittedName>
</protein>
<dbReference type="EMBL" id="KB096080">
    <property type="protein sequence ID" value="ESO08667.1"/>
    <property type="molecule type" value="Genomic_DNA"/>
</dbReference>
<dbReference type="InParanoid" id="T1F234"/>
<name>T1F234_HELRO</name>
<proteinExistence type="predicted"/>
<dbReference type="EMBL" id="AMQM01003305">
    <property type="status" value="NOT_ANNOTATED_CDS"/>
    <property type="molecule type" value="Genomic_DNA"/>
</dbReference>
<dbReference type="RefSeq" id="XP_009013597.1">
    <property type="nucleotide sequence ID" value="XM_009015349.1"/>
</dbReference>
<dbReference type="CTD" id="20202884"/>
<reference evidence="2" key="3">
    <citation type="submission" date="2015-06" db="UniProtKB">
        <authorList>
            <consortium name="EnsemblMetazoa"/>
        </authorList>
    </citation>
    <scope>IDENTIFICATION</scope>
</reference>
<evidence type="ECO:0000313" key="2">
    <source>
        <dbReference type="EnsemblMetazoa" id="HelroP169558"/>
    </source>
</evidence>
<dbReference type="GeneID" id="20202884"/>
<reference evidence="3" key="1">
    <citation type="submission" date="2012-12" db="EMBL/GenBank/DDBJ databases">
        <authorList>
            <person name="Hellsten U."/>
            <person name="Grimwood J."/>
            <person name="Chapman J.A."/>
            <person name="Shapiro H."/>
            <person name="Aerts A."/>
            <person name="Otillar R.P."/>
            <person name="Terry A.Y."/>
            <person name="Boore J.L."/>
            <person name="Simakov O."/>
            <person name="Marletaz F."/>
            <person name="Cho S.-J."/>
            <person name="Edsinger-Gonzales E."/>
            <person name="Havlak P."/>
            <person name="Kuo D.-H."/>
            <person name="Larsson T."/>
            <person name="Lv J."/>
            <person name="Arendt D."/>
            <person name="Savage R."/>
            <person name="Osoegawa K."/>
            <person name="de Jong P."/>
            <person name="Lindberg D.R."/>
            <person name="Seaver E.C."/>
            <person name="Weisblat D.A."/>
            <person name="Putnam N.H."/>
            <person name="Grigoriev I.V."/>
            <person name="Rokhsar D.S."/>
        </authorList>
    </citation>
    <scope>NUCLEOTIDE SEQUENCE</scope>
</reference>
<keyword evidence="3" id="KW-1185">Reference proteome</keyword>
<sequence>MEANKRRCRQQALALFYTSEDLLNTKLCRTRTATNTKENIPQQTKKLSEQVKFATPQKPVKNRKNLVWPTAVFSDSKLKSVKNCFEASEPWYRYENDVMENMQENENDVVMNCPVSAEKQLFTGPVKSKKRGVINKRRLFTSDPNDWFKHEHHEQDLNGCIFKNEDTLDSDVSCDETLRINGMNEHTAASMEAEILANKQRMESDNWFDYEANLKWPFHFPVTNTGSPDVVLNRQKNQGTEMKFLLTSPDLI</sequence>
<gene>
    <name evidence="2" type="primary">20202884</name>
    <name evidence="1" type="ORF">HELRODRAFT_169558</name>
</gene>
<reference evidence="1 3" key="2">
    <citation type="journal article" date="2013" name="Nature">
        <title>Insights into bilaterian evolution from three spiralian genomes.</title>
        <authorList>
            <person name="Simakov O."/>
            <person name="Marletaz F."/>
            <person name="Cho S.J."/>
            <person name="Edsinger-Gonzales E."/>
            <person name="Havlak P."/>
            <person name="Hellsten U."/>
            <person name="Kuo D.H."/>
            <person name="Larsson T."/>
            <person name="Lv J."/>
            <person name="Arendt D."/>
            <person name="Savage R."/>
            <person name="Osoegawa K."/>
            <person name="de Jong P."/>
            <person name="Grimwood J."/>
            <person name="Chapman J.A."/>
            <person name="Shapiro H."/>
            <person name="Aerts A."/>
            <person name="Otillar R.P."/>
            <person name="Terry A.Y."/>
            <person name="Boore J.L."/>
            <person name="Grigoriev I.V."/>
            <person name="Lindberg D.R."/>
            <person name="Seaver E.C."/>
            <person name="Weisblat D.A."/>
            <person name="Putnam N.H."/>
            <person name="Rokhsar D.S."/>
        </authorList>
    </citation>
    <scope>NUCLEOTIDE SEQUENCE</scope>
</reference>
<dbReference type="KEGG" id="hro:HELRODRAFT_169558"/>
<evidence type="ECO:0000313" key="3">
    <source>
        <dbReference type="Proteomes" id="UP000015101"/>
    </source>
</evidence>
<dbReference type="HOGENOM" id="CLU_1103781_0_0_1"/>
<dbReference type="AlphaFoldDB" id="T1F234"/>
<accession>T1F234</accession>
<dbReference type="Proteomes" id="UP000015101">
    <property type="component" value="Unassembled WGS sequence"/>
</dbReference>
<dbReference type="EnsemblMetazoa" id="HelroT169558">
    <property type="protein sequence ID" value="HelroP169558"/>
    <property type="gene ID" value="HelroG169558"/>
</dbReference>